<dbReference type="GO" id="GO:0032153">
    <property type="term" value="C:cell division site"/>
    <property type="evidence" value="ECO:0007669"/>
    <property type="project" value="TreeGrafter"/>
</dbReference>
<feature type="compositionally biased region" description="Basic and acidic residues" evidence="1">
    <location>
        <begin position="333"/>
        <end position="346"/>
    </location>
</feature>
<dbReference type="PANTHER" id="PTHR43628">
    <property type="entry name" value="ACTIVATOR OF C KINASE PROTEIN 1-RELATED"/>
    <property type="match status" value="1"/>
</dbReference>
<dbReference type="SUPFAM" id="SSF81901">
    <property type="entry name" value="HCP-like"/>
    <property type="match status" value="1"/>
</dbReference>
<feature type="region of interest" description="Disordered" evidence="1">
    <location>
        <begin position="19"/>
        <end position="146"/>
    </location>
</feature>
<dbReference type="Gene3D" id="1.25.40.10">
    <property type="entry name" value="Tetratricopeptide repeat domain"/>
    <property type="match status" value="1"/>
</dbReference>
<comment type="caution">
    <text evidence="2">The sequence shown here is derived from an EMBL/GenBank/DDBJ whole genome shotgun (WGS) entry which is preliminary data.</text>
</comment>
<feature type="compositionally biased region" description="Gly residues" evidence="1">
    <location>
        <begin position="54"/>
        <end position="63"/>
    </location>
</feature>
<feature type="compositionally biased region" description="Low complexity" evidence="1">
    <location>
        <begin position="91"/>
        <end position="104"/>
    </location>
</feature>
<proteinExistence type="predicted"/>
<evidence type="ECO:0000313" key="2">
    <source>
        <dbReference type="EMBL" id="OAA32583.1"/>
    </source>
</evidence>
<accession>A0A166UIL5</accession>
<sequence length="346" mass="36600">MGLLNLLKKKDEVAQDREAAAAAAAGGPSSAEFTFLRTDTTTQEVIHPPAGAESGTGTGGIAGGNESLLSPNSPVRSPPRRSLDVFRPARSRSGSTSSQASHSSPSKKRLSERLHLSRPPEASDFVPQDLPEIAASADPNDDESQWEHRATILAGQGLAQGAAGLSEARASVSSSRPTSPSPTPVSSQTIDSNVQEAIRLHEQGDYEQSTKIFGRLADPQGANNPLSQVLYGLALRHGWGCEPDLARAVDYLTAAASNSAAVEQLALQAGMKKGGAAKGELVLAIFELANCFRHGWGIKRDAVAAKQVGPPPPFFWHARKEKQSPRQQTRARGQAEHDRKADMQAG</sequence>
<evidence type="ECO:0000256" key="1">
    <source>
        <dbReference type="SAM" id="MobiDB-lite"/>
    </source>
</evidence>
<dbReference type="PANTHER" id="PTHR43628:SF1">
    <property type="entry name" value="CHITIN SYNTHASE REGULATORY FACTOR 2-RELATED"/>
    <property type="match status" value="1"/>
</dbReference>
<dbReference type="InterPro" id="IPR011990">
    <property type="entry name" value="TPR-like_helical_dom_sf"/>
</dbReference>
<dbReference type="AlphaFoldDB" id="A0A166UIL5"/>
<dbReference type="InterPro" id="IPR052945">
    <property type="entry name" value="Mitotic_Regulator"/>
</dbReference>
<feature type="compositionally biased region" description="Low complexity" evidence="1">
    <location>
        <begin position="64"/>
        <end position="75"/>
    </location>
</feature>
<dbReference type="OrthoDB" id="2148946at2759"/>
<dbReference type="GO" id="GO:0010972">
    <property type="term" value="P:negative regulation of G2/M transition of mitotic cell cycle"/>
    <property type="evidence" value="ECO:0007669"/>
    <property type="project" value="TreeGrafter"/>
</dbReference>
<gene>
    <name evidence="2" type="ORF">AAL_00048</name>
</gene>
<evidence type="ECO:0000313" key="3">
    <source>
        <dbReference type="Proteomes" id="UP000078544"/>
    </source>
</evidence>
<dbReference type="STRING" id="1081109.A0A166UIL5"/>
<feature type="region of interest" description="Disordered" evidence="1">
    <location>
        <begin position="313"/>
        <end position="346"/>
    </location>
</feature>
<reference evidence="2 3" key="1">
    <citation type="journal article" date="2016" name="Genome Biol. Evol.">
        <title>Divergent and convergent evolution of fungal pathogenicity.</title>
        <authorList>
            <person name="Shang Y."/>
            <person name="Xiao G."/>
            <person name="Zheng P."/>
            <person name="Cen K."/>
            <person name="Zhan S."/>
            <person name="Wang C."/>
        </authorList>
    </citation>
    <scope>NUCLEOTIDE SEQUENCE [LARGE SCALE GENOMIC DNA]</scope>
    <source>
        <strain evidence="2 3">RCEF 2490</strain>
    </source>
</reference>
<feature type="region of interest" description="Disordered" evidence="1">
    <location>
        <begin position="160"/>
        <end position="190"/>
    </location>
</feature>
<dbReference type="EMBL" id="AZGY01000001">
    <property type="protein sequence ID" value="OAA32583.1"/>
    <property type="molecule type" value="Genomic_DNA"/>
</dbReference>
<keyword evidence="3" id="KW-1185">Reference proteome</keyword>
<feature type="compositionally biased region" description="Low complexity" evidence="1">
    <location>
        <begin position="160"/>
        <end position="178"/>
    </location>
</feature>
<protein>
    <submittedName>
        <fullName evidence="2">Tetratricopeptide-like helical</fullName>
    </submittedName>
</protein>
<dbReference type="Proteomes" id="UP000078544">
    <property type="component" value="Unassembled WGS sequence"/>
</dbReference>
<organism evidence="2 3">
    <name type="scientific">Moelleriella libera RCEF 2490</name>
    <dbReference type="NCBI Taxonomy" id="1081109"/>
    <lineage>
        <taxon>Eukaryota</taxon>
        <taxon>Fungi</taxon>
        <taxon>Dikarya</taxon>
        <taxon>Ascomycota</taxon>
        <taxon>Pezizomycotina</taxon>
        <taxon>Sordariomycetes</taxon>
        <taxon>Hypocreomycetidae</taxon>
        <taxon>Hypocreales</taxon>
        <taxon>Clavicipitaceae</taxon>
        <taxon>Moelleriella</taxon>
    </lineage>
</organism>
<name>A0A166UIL5_9HYPO</name>